<evidence type="ECO:0000256" key="15">
    <source>
        <dbReference type="PIRSR" id="PIRSR603739-50"/>
    </source>
</evidence>
<dbReference type="SUPFAM" id="SSF102114">
    <property type="entry name" value="Radical SAM enzymes"/>
    <property type="match status" value="1"/>
</dbReference>
<dbReference type="InterPro" id="IPR007197">
    <property type="entry name" value="rSAM"/>
</dbReference>
<comment type="cofactor">
    <cofactor evidence="2 15">
        <name>pyridoxal 5'-phosphate</name>
        <dbReference type="ChEBI" id="CHEBI:597326"/>
    </cofactor>
</comment>
<keyword evidence="6 14" id="KW-0004">4Fe-4S</keyword>
<evidence type="ECO:0000256" key="11">
    <source>
        <dbReference type="ARBA" id="ARBA00023014"/>
    </source>
</evidence>
<comment type="caution">
    <text evidence="17">The sequence shown here is derived from an EMBL/GenBank/DDBJ whole genome shotgun (WGS) entry which is preliminary data.</text>
</comment>
<evidence type="ECO:0000256" key="2">
    <source>
        <dbReference type="ARBA" id="ARBA00001933"/>
    </source>
</evidence>
<evidence type="ECO:0000256" key="12">
    <source>
        <dbReference type="ARBA" id="ARBA00023235"/>
    </source>
</evidence>
<dbReference type="SFLD" id="SFLDF00314">
    <property type="entry name" value="L-lysine_2_3-aminomutase_(yjeK"/>
    <property type="match status" value="1"/>
</dbReference>
<organism evidence="17 18">
    <name type="scientific">Pseudohongiella acticola</name>
    <dbReference type="NCBI Taxonomy" id="1524254"/>
    <lineage>
        <taxon>Bacteria</taxon>
        <taxon>Pseudomonadati</taxon>
        <taxon>Pseudomonadota</taxon>
        <taxon>Gammaproteobacteria</taxon>
        <taxon>Pseudomonadales</taxon>
        <taxon>Pseudohongiellaceae</taxon>
        <taxon>Pseudohongiella</taxon>
    </lineage>
</organism>
<dbReference type="GO" id="GO:0046872">
    <property type="term" value="F:metal ion binding"/>
    <property type="evidence" value="ECO:0007669"/>
    <property type="project" value="UniProtKB-KW"/>
</dbReference>
<dbReference type="PIRSF" id="PIRSF004911">
    <property type="entry name" value="DUF160"/>
    <property type="match status" value="1"/>
</dbReference>
<dbReference type="STRING" id="1524254.PHACT_07320"/>
<dbReference type="NCBIfam" id="TIGR03821">
    <property type="entry name" value="EFP_modif_epmB"/>
    <property type="match status" value="1"/>
</dbReference>
<evidence type="ECO:0000256" key="5">
    <source>
        <dbReference type="ARBA" id="ARBA00022363"/>
    </source>
</evidence>
<evidence type="ECO:0000256" key="6">
    <source>
        <dbReference type="ARBA" id="ARBA00022485"/>
    </source>
</evidence>
<reference evidence="18" key="1">
    <citation type="submission" date="2016-07" db="EMBL/GenBank/DDBJ databases">
        <authorList>
            <person name="Florea S."/>
            <person name="Webb J.S."/>
            <person name="Jaromczyk J."/>
            <person name="Schardl C.L."/>
        </authorList>
    </citation>
    <scope>NUCLEOTIDE SEQUENCE [LARGE SCALE GENOMIC DNA]</scope>
    <source>
        <strain evidence="18">KCTC 42131</strain>
    </source>
</reference>
<accession>A0A1E8CNG0</accession>
<protein>
    <recommendedName>
        <fullName evidence="5">L-lysine 2,3-aminomutase</fullName>
    </recommendedName>
    <alternativeName>
        <fullName evidence="13">EF-P post-translational modification enzyme B</fullName>
    </alternativeName>
</protein>
<dbReference type="EMBL" id="MASR01000001">
    <property type="protein sequence ID" value="OFE13999.1"/>
    <property type="molecule type" value="Genomic_DNA"/>
</dbReference>
<dbReference type="InterPro" id="IPR003739">
    <property type="entry name" value="Lys_aminomutase/Glu_NH3_mut"/>
</dbReference>
<feature type="domain" description="Radical SAM core" evidence="16">
    <location>
        <begin position="109"/>
        <end position="332"/>
    </location>
</feature>
<dbReference type="InterPro" id="IPR058240">
    <property type="entry name" value="rSAM_sf"/>
</dbReference>
<evidence type="ECO:0000256" key="10">
    <source>
        <dbReference type="ARBA" id="ARBA00023004"/>
    </source>
</evidence>
<evidence type="ECO:0000259" key="16">
    <source>
        <dbReference type="PROSITE" id="PS51918"/>
    </source>
</evidence>
<comment type="catalytic activity">
    <reaction evidence="1">
        <text>L-lysine = D-beta-lysine</text>
        <dbReference type="Rhea" id="RHEA:44148"/>
        <dbReference type="ChEBI" id="CHEBI:32551"/>
        <dbReference type="ChEBI" id="CHEBI:84138"/>
    </reaction>
</comment>
<dbReference type="GO" id="GO:0016853">
    <property type="term" value="F:isomerase activity"/>
    <property type="evidence" value="ECO:0007669"/>
    <property type="project" value="UniProtKB-KW"/>
</dbReference>
<dbReference type="GO" id="GO:0051539">
    <property type="term" value="F:4 iron, 4 sulfur cluster binding"/>
    <property type="evidence" value="ECO:0007669"/>
    <property type="project" value="UniProtKB-KW"/>
</dbReference>
<keyword evidence="12" id="KW-0413">Isomerase</keyword>
<feature type="binding site" evidence="14">
    <location>
        <position position="127"/>
    </location>
    <ligand>
        <name>[4Fe-4S] cluster</name>
        <dbReference type="ChEBI" id="CHEBI:49883"/>
        <note>4Fe-4S-S-AdoMet</note>
    </ligand>
</feature>
<evidence type="ECO:0000256" key="4">
    <source>
        <dbReference type="ARBA" id="ARBA00008703"/>
    </source>
</evidence>
<evidence type="ECO:0000256" key="1">
    <source>
        <dbReference type="ARBA" id="ARBA00001352"/>
    </source>
</evidence>
<dbReference type="PANTHER" id="PTHR30538:SF1">
    <property type="entry name" value="L-LYSINE 2,3-AMINOMUTASE"/>
    <property type="match status" value="1"/>
</dbReference>
<feature type="modified residue" description="N6-(pyridoxal phosphate)lysine" evidence="15">
    <location>
        <position position="335"/>
    </location>
</feature>
<evidence type="ECO:0000256" key="9">
    <source>
        <dbReference type="ARBA" id="ARBA00022898"/>
    </source>
</evidence>
<sequence length="339" mass="37919">MSSLVLAQRHPDGSARRWQQELSNLITEPEELLQLLGLSPDDVSIPADVLHAFPLKVPRPFVARMRPGDPRDPLLLQILPTAQESDDTPGYGFDPLSEADFNPQPGILHKYQGRILMLAAPHCAVHCRYCFRRHFPYQDKVPARQVWEQSLQWLAEQPQISEVIYSGGDPLAASDKHLAWLTNRISEIPHIGRLRIHTRTPVLVPARVDEQLTAWLSGSRLQKVMVIHCNHANEIDADVIAAMQRLRAAGVTLLNQSVLLKGINDSVQDLADLSEALFAAGVLPYYLHALDKVQGVAHFDVNEDKAMNLIMELKQRLPGYLVPRLVREIPGESSKTGLL</sequence>
<proteinExistence type="inferred from homology"/>
<evidence type="ECO:0000313" key="18">
    <source>
        <dbReference type="Proteomes" id="UP000175669"/>
    </source>
</evidence>
<dbReference type="PROSITE" id="PS51918">
    <property type="entry name" value="RADICAL_SAM"/>
    <property type="match status" value="1"/>
</dbReference>
<dbReference type="InterPro" id="IPR013785">
    <property type="entry name" value="Aldolase_TIM"/>
</dbReference>
<dbReference type="Pfam" id="PF04055">
    <property type="entry name" value="Radical_SAM"/>
    <property type="match status" value="1"/>
</dbReference>
<keyword evidence="7" id="KW-0949">S-adenosyl-L-methionine</keyword>
<dbReference type="InterPro" id="IPR022462">
    <property type="entry name" value="EpmB"/>
</dbReference>
<keyword evidence="9 15" id="KW-0663">Pyridoxal phosphate</keyword>
<keyword evidence="11 14" id="KW-0411">Iron-sulfur</keyword>
<evidence type="ECO:0000256" key="8">
    <source>
        <dbReference type="ARBA" id="ARBA00022723"/>
    </source>
</evidence>
<evidence type="ECO:0000256" key="13">
    <source>
        <dbReference type="ARBA" id="ARBA00030756"/>
    </source>
</evidence>
<dbReference type="Gene3D" id="3.20.20.70">
    <property type="entry name" value="Aldolase class I"/>
    <property type="match status" value="1"/>
</dbReference>
<dbReference type="SFLD" id="SFLDG01070">
    <property type="entry name" value="PLP-dependent"/>
    <property type="match status" value="1"/>
</dbReference>
<gene>
    <name evidence="17" type="ORF">PHACT_07320</name>
</gene>
<dbReference type="NCBIfam" id="TIGR00238">
    <property type="entry name" value="KamA family radical SAM protein"/>
    <property type="match status" value="1"/>
</dbReference>
<evidence type="ECO:0000313" key="17">
    <source>
        <dbReference type="EMBL" id="OFE13999.1"/>
    </source>
</evidence>
<comment type="similarity">
    <text evidence="4">Belongs to the radical SAM superfamily. KamA family.</text>
</comment>
<feature type="binding site" evidence="14">
    <location>
        <position position="130"/>
    </location>
    <ligand>
        <name>[4Fe-4S] cluster</name>
        <dbReference type="ChEBI" id="CHEBI:49883"/>
        <note>4Fe-4S-S-AdoMet</note>
    </ligand>
</feature>
<dbReference type="AlphaFoldDB" id="A0A1E8CNG0"/>
<name>A0A1E8CNG0_9GAMM</name>
<dbReference type="Proteomes" id="UP000175669">
    <property type="component" value="Unassembled WGS sequence"/>
</dbReference>
<dbReference type="CDD" id="cd01335">
    <property type="entry name" value="Radical_SAM"/>
    <property type="match status" value="1"/>
</dbReference>
<evidence type="ECO:0000256" key="7">
    <source>
        <dbReference type="ARBA" id="ARBA00022691"/>
    </source>
</evidence>
<evidence type="ECO:0000256" key="3">
    <source>
        <dbReference type="ARBA" id="ARBA00001966"/>
    </source>
</evidence>
<evidence type="ECO:0000256" key="14">
    <source>
        <dbReference type="PIRSR" id="PIRSR004911-1"/>
    </source>
</evidence>
<dbReference type="OrthoDB" id="9770937at2"/>
<keyword evidence="18" id="KW-1185">Reference proteome</keyword>
<dbReference type="SFLD" id="SFLDS00029">
    <property type="entry name" value="Radical_SAM"/>
    <property type="match status" value="1"/>
</dbReference>
<keyword evidence="10" id="KW-0408">Iron</keyword>
<dbReference type="PANTHER" id="PTHR30538">
    <property type="entry name" value="LYSINE 2,3-AMINOMUTASE-RELATED"/>
    <property type="match status" value="1"/>
</dbReference>
<feature type="binding site" evidence="14">
    <location>
        <position position="123"/>
    </location>
    <ligand>
        <name>[4Fe-4S] cluster</name>
        <dbReference type="ChEBI" id="CHEBI:49883"/>
        <note>4Fe-4S-S-AdoMet</note>
    </ligand>
</feature>
<keyword evidence="8 14" id="KW-0479">Metal-binding</keyword>
<comment type="cofactor">
    <cofactor evidence="3">
        <name>[4Fe-4S] cluster</name>
        <dbReference type="ChEBI" id="CHEBI:49883"/>
    </cofactor>
</comment>